<keyword evidence="6" id="KW-1185">Reference proteome</keyword>
<evidence type="ECO:0000313" key="5">
    <source>
        <dbReference type="EMBL" id="TCT02273.1"/>
    </source>
</evidence>
<proteinExistence type="inferred from homology"/>
<evidence type="ECO:0000313" key="6">
    <source>
        <dbReference type="Proteomes" id="UP000294664"/>
    </source>
</evidence>
<reference evidence="5 6" key="1">
    <citation type="submission" date="2019-03" db="EMBL/GenBank/DDBJ databases">
        <title>Genomic Encyclopedia of Type Strains, Phase IV (KMG-IV): sequencing the most valuable type-strain genomes for metagenomic binning, comparative biology and taxonomic classification.</title>
        <authorList>
            <person name="Goeker M."/>
        </authorList>
    </citation>
    <scope>NUCLEOTIDE SEQUENCE [LARGE SCALE GENOMIC DNA]</scope>
    <source>
        <strain evidence="5 6">DSM 9035</strain>
    </source>
</reference>
<dbReference type="GO" id="GO:0031411">
    <property type="term" value="C:gas vesicle"/>
    <property type="evidence" value="ECO:0007669"/>
    <property type="project" value="UniProtKB-SubCell"/>
</dbReference>
<dbReference type="Pfam" id="PF05121">
    <property type="entry name" value="GvpK"/>
    <property type="match status" value="1"/>
</dbReference>
<feature type="coiled-coil region" evidence="4">
    <location>
        <begin position="66"/>
        <end position="93"/>
    </location>
</feature>
<accession>A0A4R3LP67</accession>
<dbReference type="GO" id="GO:0031412">
    <property type="term" value="P:gas vesicle organization"/>
    <property type="evidence" value="ECO:0007669"/>
    <property type="project" value="InterPro"/>
</dbReference>
<dbReference type="AlphaFoldDB" id="A0A4R3LP67"/>
<evidence type="ECO:0000256" key="2">
    <source>
        <dbReference type="ARBA" id="ARBA00035108"/>
    </source>
</evidence>
<comment type="caution">
    <text evidence="5">The sequence shown here is derived from an EMBL/GenBank/DDBJ whole genome shotgun (WGS) entry which is preliminary data.</text>
</comment>
<dbReference type="RefSeq" id="WP_132034417.1">
    <property type="nucleotide sequence ID" value="NZ_SMAI01000014.1"/>
</dbReference>
<gene>
    <name evidence="5" type="ORF">EDC64_114134</name>
</gene>
<evidence type="ECO:0000256" key="4">
    <source>
        <dbReference type="SAM" id="Coils"/>
    </source>
</evidence>
<dbReference type="EMBL" id="SMAI01000014">
    <property type="protein sequence ID" value="TCT02273.1"/>
    <property type="molecule type" value="Genomic_DNA"/>
</dbReference>
<comment type="similarity">
    <text evidence="3">Belongs to the gas vesicle GvpK family.</text>
</comment>
<dbReference type="Proteomes" id="UP000294664">
    <property type="component" value="Unassembled WGS sequence"/>
</dbReference>
<dbReference type="InterPro" id="IPR007805">
    <property type="entry name" value="GvpK"/>
</dbReference>
<evidence type="ECO:0000256" key="3">
    <source>
        <dbReference type="ARBA" id="ARBA00035659"/>
    </source>
</evidence>
<dbReference type="PANTHER" id="PTHR40137">
    <property type="entry name" value="PROTEIN GVPK 1"/>
    <property type="match status" value="1"/>
</dbReference>
<name>A0A4R3LP67_9HYPH</name>
<dbReference type="PANTHER" id="PTHR40137:SF2">
    <property type="entry name" value="PROTEIN GVPK 1"/>
    <property type="match status" value="1"/>
</dbReference>
<evidence type="ECO:0000256" key="1">
    <source>
        <dbReference type="ARBA" id="ARBA00022987"/>
    </source>
</evidence>
<protein>
    <submittedName>
        <fullName evidence="5">Gas vesicle protein GvpK</fullName>
    </submittedName>
</protein>
<organism evidence="5 6">
    <name type="scientific">Aquabacter spiritensis</name>
    <dbReference type="NCBI Taxonomy" id="933073"/>
    <lineage>
        <taxon>Bacteria</taxon>
        <taxon>Pseudomonadati</taxon>
        <taxon>Pseudomonadota</taxon>
        <taxon>Alphaproteobacteria</taxon>
        <taxon>Hyphomicrobiales</taxon>
        <taxon>Xanthobacteraceae</taxon>
        <taxon>Aquabacter</taxon>
    </lineage>
</organism>
<dbReference type="OrthoDB" id="5772958at2"/>
<comment type="subcellular location">
    <subcellularLocation>
        <location evidence="2">Gas vesicle</location>
    </subcellularLocation>
</comment>
<sequence>MTGFAGGPAVTETLESVLQGRVDIDPERVEQGLVKLVLMVVETLRQVIERQAIRRVEAGALTDEEIERLGLTLLRLEEKMAELRVQFNLSEADLSLKLRLPLGEL</sequence>
<keyword evidence="1" id="KW-0304">Gas vesicle</keyword>
<keyword evidence="4" id="KW-0175">Coiled coil</keyword>